<dbReference type="Proteomes" id="UP001164929">
    <property type="component" value="Chromosome 18"/>
</dbReference>
<protein>
    <submittedName>
        <fullName evidence="1">Uncharacterized protein</fullName>
    </submittedName>
</protein>
<sequence length="43" mass="4100">MHAGVAIVLAGTEAPAAFAEAVSIGGLGKSVHAKLSSPAADIL</sequence>
<evidence type="ECO:0000313" key="1">
    <source>
        <dbReference type="EMBL" id="KAJ6958572.1"/>
    </source>
</evidence>
<comment type="caution">
    <text evidence="1">The sequence shown here is derived from an EMBL/GenBank/DDBJ whole genome shotgun (WGS) entry which is preliminary data.</text>
</comment>
<evidence type="ECO:0000313" key="2">
    <source>
        <dbReference type="Proteomes" id="UP001164929"/>
    </source>
</evidence>
<accession>A0AAD6PT51</accession>
<dbReference type="Gene3D" id="3.30.429.10">
    <property type="entry name" value="Macrophage Migration Inhibitory Factor"/>
    <property type="match status" value="1"/>
</dbReference>
<dbReference type="AlphaFoldDB" id="A0AAD6PT51"/>
<dbReference type="InterPro" id="IPR014347">
    <property type="entry name" value="Tautomerase/MIF_sf"/>
</dbReference>
<dbReference type="EMBL" id="JAQIZT010000018">
    <property type="protein sequence ID" value="KAJ6958572.1"/>
    <property type="molecule type" value="Genomic_DNA"/>
</dbReference>
<gene>
    <name evidence="1" type="ORF">NC653_040279</name>
</gene>
<keyword evidence="2" id="KW-1185">Reference proteome</keyword>
<reference evidence="1 2" key="1">
    <citation type="journal article" date="2023" name="Mol. Ecol. Resour.">
        <title>Chromosome-level genome assembly of a triploid poplar Populus alba 'Berolinensis'.</title>
        <authorList>
            <person name="Chen S."/>
            <person name="Yu Y."/>
            <person name="Wang X."/>
            <person name="Wang S."/>
            <person name="Zhang T."/>
            <person name="Zhou Y."/>
            <person name="He R."/>
            <person name="Meng N."/>
            <person name="Wang Y."/>
            <person name="Liu W."/>
            <person name="Liu Z."/>
            <person name="Liu J."/>
            <person name="Guo Q."/>
            <person name="Huang H."/>
            <person name="Sederoff R.R."/>
            <person name="Wang G."/>
            <person name="Qu G."/>
            <person name="Chen S."/>
        </authorList>
    </citation>
    <scope>NUCLEOTIDE SEQUENCE [LARGE SCALE GENOMIC DNA]</scope>
    <source>
        <strain evidence="1">SC-2020</strain>
    </source>
</reference>
<name>A0AAD6PT51_9ROSI</name>
<organism evidence="1 2">
    <name type="scientific">Populus alba x Populus x berolinensis</name>
    <dbReference type="NCBI Taxonomy" id="444605"/>
    <lineage>
        <taxon>Eukaryota</taxon>
        <taxon>Viridiplantae</taxon>
        <taxon>Streptophyta</taxon>
        <taxon>Embryophyta</taxon>
        <taxon>Tracheophyta</taxon>
        <taxon>Spermatophyta</taxon>
        <taxon>Magnoliopsida</taxon>
        <taxon>eudicotyledons</taxon>
        <taxon>Gunneridae</taxon>
        <taxon>Pentapetalae</taxon>
        <taxon>rosids</taxon>
        <taxon>fabids</taxon>
        <taxon>Malpighiales</taxon>
        <taxon>Salicaceae</taxon>
        <taxon>Saliceae</taxon>
        <taxon>Populus</taxon>
    </lineage>
</organism>
<proteinExistence type="predicted"/>